<name>A0A9P0FIL1_BRAAE</name>
<proteinExistence type="inferred from homology"/>
<evidence type="ECO:0000256" key="5">
    <source>
        <dbReference type="ARBA" id="ARBA00022807"/>
    </source>
</evidence>
<evidence type="ECO:0000259" key="9">
    <source>
        <dbReference type="PROSITE" id="PS50208"/>
    </source>
</evidence>
<evidence type="ECO:0000256" key="2">
    <source>
        <dbReference type="ARBA" id="ARBA00022670"/>
    </source>
</evidence>
<dbReference type="PANTHER" id="PTHR47901:SF8">
    <property type="entry name" value="CASPASE-3"/>
    <property type="match status" value="1"/>
</dbReference>
<evidence type="ECO:0000256" key="1">
    <source>
        <dbReference type="ARBA" id="ARBA00010134"/>
    </source>
</evidence>
<dbReference type="InterPro" id="IPR002398">
    <property type="entry name" value="Pept_C14"/>
</dbReference>
<dbReference type="CDD" id="cd01671">
    <property type="entry name" value="CARD"/>
    <property type="match status" value="1"/>
</dbReference>
<dbReference type="PANTHER" id="PTHR47901">
    <property type="entry name" value="CASPASE RECRUITMENT DOMAIN-CONTAINING PROTEIN 18"/>
    <property type="match status" value="1"/>
</dbReference>
<dbReference type="Pfam" id="PF00656">
    <property type="entry name" value="Peptidase_C14"/>
    <property type="match status" value="1"/>
</dbReference>
<dbReference type="InterPro" id="IPR001309">
    <property type="entry name" value="Pept_C14_p20"/>
</dbReference>
<dbReference type="GO" id="GO:0006508">
    <property type="term" value="P:proteolysis"/>
    <property type="evidence" value="ECO:0007669"/>
    <property type="project" value="UniProtKB-KW"/>
</dbReference>
<accession>A0A9P0FIL1</accession>
<dbReference type="AlphaFoldDB" id="A0A9P0FIL1"/>
<evidence type="ECO:0000256" key="3">
    <source>
        <dbReference type="ARBA" id="ARBA00022703"/>
    </source>
</evidence>
<dbReference type="SUPFAM" id="SSF52129">
    <property type="entry name" value="Caspase-like"/>
    <property type="match status" value="1"/>
</dbReference>
<protein>
    <submittedName>
        <fullName evidence="10">Uncharacterized protein</fullName>
    </submittedName>
</protein>
<dbReference type="InterPro" id="IPR029030">
    <property type="entry name" value="Caspase-like_dom_sf"/>
</dbReference>
<dbReference type="InterPro" id="IPR002138">
    <property type="entry name" value="Pept_C14_p10"/>
</dbReference>
<keyword evidence="11" id="KW-1185">Reference proteome</keyword>
<dbReference type="SUPFAM" id="SSF47986">
    <property type="entry name" value="DEATH domain"/>
    <property type="match status" value="1"/>
</dbReference>
<dbReference type="InterPro" id="IPR011600">
    <property type="entry name" value="Pept_C14_caspase"/>
</dbReference>
<reference evidence="10" key="1">
    <citation type="submission" date="2021-12" db="EMBL/GenBank/DDBJ databases">
        <authorList>
            <person name="King R."/>
        </authorList>
    </citation>
    <scope>NUCLEOTIDE SEQUENCE</scope>
</reference>
<dbReference type="PROSITE" id="PS50208">
    <property type="entry name" value="CASPASE_P20"/>
    <property type="match status" value="1"/>
</dbReference>
<dbReference type="OrthoDB" id="6097640at2759"/>
<dbReference type="InterPro" id="IPR015917">
    <property type="entry name" value="Pept_C14A"/>
</dbReference>
<dbReference type="PRINTS" id="PR00376">
    <property type="entry name" value="IL1BCENZYME"/>
</dbReference>
<keyword evidence="3" id="KW-0053">Apoptosis</keyword>
<dbReference type="GO" id="GO:0004197">
    <property type="term" value="F:cysteine-type endopeptidase activity"/>
    <property type="evidence" value="ECO:0007669"/>
    <property type="project" value="InterPro"/>
</dbReference>
<dbReference type="Gene3D" id="3.40.50.1460">
    <property type="match status" value="1"/>
</dbReference>
<dbReference type="PROSITE" id="PS50207">
    <property type="entry name" value="CASPASE_P10"/>
    <property type="match status" value="1"/>
</dbReference>
<dbReference type="InterPro" id="IPR011029">
    <property type="entry name" value="DEATH-like_dom_sf"/>
</dbReference>
<keyword evidence="5" id="KW-0788">Thiol protease</keyword>
<organism evidence="10 11">
    <name type="scientific">Brassicogethes aeneus</name>
    <name type="common">Rape pollen beetle</name>
    <name type="synonym">Meligethes aeneus</name>
    <dbReference type="NCBI Taxonomy" id="1431903"/>
    <lineage>
        <taxon>Eukaryota</taxon>
        <taxon>Metazoa</taxon>
        <taxon>Ecdysozoa</taxon>
        <taxon>Arthropoda</taxon>
        <taxon>Hexapoda</taxon>
        <taxon>Insecta</taxon>
        <taxon>Pterygota</taxon>
        <taxon>Neoptera</taxon>
        <taxon>Endopterygota</taxon>
        <taxon>Coleoptera</taxon>
        <taxon>Polyphaga</taxon>
        <taxon>Cucujiformia</taxon>
        <taxon>Nitidulidae</taxon>
        <taxon>Meligethinae</taxon>
        <taxon>Brassicogethes</taxon>
    </lineage>
</organism>
<dbReference type="Gene3D" id="1.10.533.10">
    <property type="entry name" value="Death Domain, Fas"/>
    <property type="match status" value="1"/>
</dbReference>
<keyword evidence="2" id="KW-0645">Protease</keyword>
<evidence type="ECO:0000313" key="11">
    <source>
        <dbReference type="Proteomes" id="UP001154078"/>
    </source>
</evidence>
<keyword evidence="6" id="KW-0865">Zymogen</keyword>
<evidence type="ECO:0000259" key="8">
    <source>
        <dbReference type="PROSITE" id="PS50207"/>
    </source>
</evidence>
<feature type="domain" description="Caspase family p10" evidence="8">
    <location>
        <begin position="314"/>
        <end position="401"/>
    </location>
</feature>
<dbReference type="Proteomes" id="UP001154078">
    <property type="component" value="Chromosome 4"/>
</dbReference>
<sequence length="413" mass="48313">MEEREKDIMFKYWHELVRECDIKKLFPKMIELKTMTWEDINNNFCTDDQLHNNRLFFFHLQEKHRGFKILLGALRESGQKNMAELLSPKPTGCISFVKPMYDMVDEVPKSPVVKSFNDMDISFISSNQPKPINTLPSERFFDTVERNGKINFYSTRSKKRGQVLILNNYKFYNETEYPTRTGGKVDQKNLIDLFTQLNFNITEHIDKTAEEMKLHITNFARYSKEKVSDICFVIIMSHGTEMGGDTVVCGKDGIKISSRWIEEQFNNENCALFRCKPKVLLYQVCRGNDLDYNKGYTQTDSATSSIELTDNYHMPYSMRTVEDMLIGYSTLIGYKAHRDPNLGTWYIDILCRIFSEYSRDTHVQDLLILVDQYMKHRMSENCSVQTSESSNKGFGRCYLHPGIYEENGILKKF</sequence>
<evidence type="ECO:0000313" key="10">
    <source>
        <dbReference type="EMBL" id="CAH0555778.1"/>
    </source>
</evidence>
<gene>
    <name evidence="10" type="ORF">MELIAE_LOCUS7056</name>
</gene>
<dbReference type="EMBL" id="OV121135">
    <property type="protein sequence ID" value="CAH0555778.1"/>
    <property type="molecule type" value="Genomic_DNA"/>
</dbReference>
<keyword evidence="4" id="KW-0378">Hydrolase</keyword>
<feature type="domain" description="Caspase family p20" evidence="9">
    <location>
        <begin position="159"/>
        <end position="289"/>
    </location>
</feature>
<dbReference type="SMART" id="SM00115">
    <property type="entry name" value="CASc"/>
    <property type="match status" value="1"/>
</dbReference>
<evidence type="ECO:0000256" key="7">
    <source>
        <dbReference type="RuleBase" id="RU003971"/>
    </source>
</evidence>
<evidence type="ECO:0000256" key="4">
    <source>
        <dbReference type="ARBA" id="ARBA00022801"/>
    </source>
</evidence>
<comment type="similarity">
    <text evidence="1 7">Belongs to the peptidase C14A family.</text>
</comment>
<dbReference type="GO" id="GO:0006915">
    <property type="term" value="P:apoptotic process"/>
    <property type="evidence" value="ECO:0007669"/>
    <property type="project" value="UniProtKB-KW"/>
</dbReference>
<evidence type="ECO:0000256" key="6">
    <source>
        <dbReference type="ARBA" id="ARBA00023145"/>
    </source>
</evidence>